<dbReference type="EMBL" id="JAHXRF010000016">
    <property type="protein sequence ID" value="MBW4866379.1"/>
    <property type="molecule type" value="Genomic_DNA"/>
</dbReference>
<organism evidence="2 3">
    <name type="scientific">Segatella salivae</name>
    <dbReference type="NCBI Taxonomy" id="228604"/>
    <lineage>
        <taxon>Bacteria</taxon>
        <taxon>Pseudomonadati</taxon>
        <taxon>Bacteroidota</taxon>
        <taxon>Bacteroidia</taxon>
        <taxon>Bacteroidales</taxon>
        <taxon>Prevotellaceae</taxon>
        <taxon>Segatella</taxon>
    </lineage>
</organism>
<protein>
    <submittedName>
        <fullName evidence="2">Uncharacterized protein</fullName>
    </submittedName>
</protein>
<reference evidence="2" key="1">
    <citation type="submission" date="2021-07" db="EMBL/GenBank/DDBJ databases">
        <title>Genomic diversity and antimicrobial resistance of Prevotella spp. isolated from chronic lung disease airways.</title>
        <authorList>
            <person name="Webb K.A."/>
            <person name="Olagoke O.S."/>
            <person name="Baird T."/>
            <person name="Neill J."/>
            <person name="Pham A."/>
            <person name="Wells T.J."/>
            <person name="Ramsay K.A."/>
            <person name="Bell S.C."/>
            <person name="Sarovich D.S."/>
            <person name="Price E.P."/>
        </authorList>
    </citation>
    <scope>NUCLEOTIDE SEQUENCE</scope>
    <source>
        <strain evidence="2">SCHI0047.S.3</strain>
    </source>
</reference>
<feature type="transmembrane region" description="Helical" evidence="1">
    <location>
        <begin position="142"/>
        <end position="160"/>
    </location>
</feature>
<dbReference type="InterPro" id="IPR045726">
    <property type="entry name" value="DUF6080"/>
</dbReference>
<comment type="caution">
    <text evidence="2">The sequence shown here is derived from an EMBL/GenBank/DDBJ whole genome shotgun (WGS) entry which is preliminary data.</text>
</comment>
<dbReference type="RefSeq" id="WP_219426323.1">
    <property type="nucleotide sequence ID" value="NZ_JAHXQY010000016.1"/>
</dbReference>
<evidence type="ECO:0000313" key="3">
    <source>
        <dbReference type="Proteomes" id="UP001196873"/>
    </source>
</evidence>
<feature type="transmembrane region" description="Helical" evidence="1">
    <location>
        <begin position="195"/>
        <end position="217"/>
    </location>
</feature>
<feature type="transmembrane region" description="Helical" evidence="1">
    <location>
        <begin position="425"/>
        <end position="449"/>
    </location>
</feature>
<feature type="transmembrane region" description="Helical" evidence="1">
    <location>
        <begin position="394"/>
        <end position="413"/>
    </location>
</feature>
<evidence type="ECO:0000313" key="2">
    <source>
        <dbReference type="EMBL" id="MBW4866379.1"/>
    </source>
</evidence>
<feature type="transmembrane region" description="Helical" evidence="1">
    <location>
        <begin position="166"/>
        <end position="183"/>
    </location>
</feature>
<accession>A0AAW4NQ51</accession>
<feature type="transmembrane region" description="Helical" evidence="1">
    <location>
        <begin position="16"/>
        <end position="37"/>
    </location>
</feature>
<sequence>MRNPLCLFRIRKDERWPALVVFLYLIGLNALAISQHFEAFTHALKGGYYMHFMKDFGLSGYDPFTYITLSEWRPLYSLERHPLLSAFIYPLTQVNQWLMGLTGMNCAVFIWAAVLIILSLYSTLFLFRILREIVGIGYRDSLLLTAFFLTFAHIMVAVVAPDHFALSLFFLLFTLYVAGKAMCERRPLAAWKTAILLFLSTGVTTTNCVKIGLAAWFANGKRFFSPKSLAISIVLPMLLLGISYMAFNEWVQKPEQQRRTHTVNERLKKDATFRKTYAEQAEKNRHLQANAITKGDSFRWTDTQLSRAHSIIENLFGESFMLHEDHLLQDVNKERPIFVAYHNKWCYVVSVVMVLFLAGGLVTAFRLRFMQLCLSWFGLDMVLHLGLGFGLNEVYIMAAHWTFILPIAAAYLLKRLQWPSLQRALRVLLLLICVFMLVHNGQLFIHFMLH</sequence>
<feature type="transmembrane region" description="Helical" evidence="1">
    <location>
        <begin position="345"/>
        <end position="367"/>
    </location>
</feature>
<dbReference type="AlphaFoldDB" id="A0AAW4NQ51"/>
<feature type="transmembrane region" description="Helical" evidence="1">
    <location>
        <begin position="229"/>
        <end position="247"/>
    </location>
</feature>
<dbReference type="Pfam" id="PF19558">
    <property type="entry name" value="DUF6080"/>
    <property type="match status" value="1"/>
</dbReference>
<name>A0AAW4NQ51_9BACT</name>
<feature type="transmembrane region" description="Helical" evidence="1">
    <location>
        <begin position="108"/>
        <end position="130"/>
    </location>
</feature>
<evidence type="ECO:0000256" key="1">
    <source>
        <dbReference type="SAM" id="Phobius"/>
    </source>
</evidence>
<proteinExistence type="predicted"/>
<keyword evidence="1" id="KW-0472">Membrane</keyword>
<dbReference type="Proteomes" id="UP001196873">
    <property type="component" value="Unassembled WGS sequence"/>
</dbReference>
<keyword evidence="1" id="KW-1133">Transmembrane helix</keyword>
<gene>
    <name evidence="2" type="ORF">KZY68_10285</name>
</gene>
<keyword evidence="1" id="KW-0812">Transmembrane</keyword>